<dbReference type="PANTHER" id="PTHR43080:SF2">
    <property type="entry name" value="CBS DOMAIN-CONTAINING PROTEIN"/>
    <property type="match status" value="1"/>
</dbReference>
<dbReference type="EMBL" id="FZNS01000004">
    <property type="protein sequence ID" value="SNR63871.1"/>
    <property type="molecule type" value="Genomic_DNA"/>
</dbReference>
<dbReference type="SUPFAM" id="SSF54631">
    <property type="entry name" value="CBS-domain pair"/>
    <property type="match status" value="1"/>
</dbReference>
<dbReference type="InterPro" id="IPR051257">
    <property type="entry name" value="Diverse_CBS-Domain"/>
</dbReference>
<reference evidence="6" key="1">
    <citation type="submission" date="2017-06" db="EMBL/GenBank/DDBJ databases">
        <authorList>
            <person name="Varghese N."/>
            <person name="Submissions S."/>
        </authorList>
    </citation>
    <scope>NUCLEOTIDE SEQUENCE [LARGE SCALE GENOMIC DNA]</scope>
    <source>
        <strain evidence="6">DSM 28041</strain>
    </source>
</reference>
<sequence>MEITIDEKLEEVNTLISEGRSPSVTVRELLSWVLAERRGYVVVTLIRLKLKRHNLITLPDFESAYLDSEIEFVHHTYTDDETSQDTSDTVPETDNDADQPDISEPVALGRYSKIEPAYKISRLEAANRSPVYVSPDSDLEHAITIMLANRFSQLPVMTNEREVKGIISWASIGSRMALGKRDSLVREFMEPHQEMRHNDSIISAINIVNQHDYVLVRKDDKRISGIVTASDLNFQFQQISESFMLLSEIENYIRRLLEPKFNVELLNTAKDPNDTERTIESVSDLTFGEYIRLLENPERWNMLNLAISRKIFCEKIDQTRKIRNDVMHFDPDGIRPEDLKSLHDFSIFLQKLHSFNLI</sequence>
<protein>
    <submittedName>
        <fullName evidence="5">CBS domain-containing protein</fullName>
    </submittedName>
</protein>
<evidence type="ECO:0000256" key="2">
    <source>
        <dbReference type="PROSITE-ProRule" id="PRU00703"/>
    </source>
</evidence>
<evidence type="ECO:0000313" key="6">
    <source>
        <dbReference type="Proteomes" id="UP000198310"/>
    </source>
</evidence>
<gene>
    <name evidence="5" type="ORF">SAMN06269173_104490</name>
</gene>
<evidence type="ECO:0000256" key="3">
    <source>
        <dbReference type="SAM" id="MobiDB-lite"/>
    </source>
</evidence>
<accession>A0A238XZB6</accession>
<dbReference type="Proteomes" id="UP000198310">
    <property type="component" value="Unassembled WGS sequence"/>
</dbReference>
<dbReference type="InterPro" id="IPR046342">
    <property type="entry name" value="CBS_dom_sf"/>
</dbReference>
<organism evidence="5 6">
    <name type="scientific">Hymenobacter mucosus</name>
    <dbReference type="NCBI Taxonomy" id="1411120"/>
    <lineage>
        <taxon>Bacteria</taxon>
        <taxon>Pseudomonadati</taxon>
        <taxon>Bacteroidota</taxon>
        <taxon>Cytophagia</taxon>
        <taxon>Cytophagales</taxon>
        <taxon>Hymenobacteraceae</taxon>
        <taxon>Hymenobacter</taxon>
    </lineage>
</organism>
<dbReference type="InterPro" id="IPR000644">
    <property type="entry name" value="CBS_dom"/>
</dbReference>
<proteinExistence type="predicted"/>
<dbReference type="PANTHER" id="PTHR43080">
    <property type="entry name" value="CBS DOMAIN-CONTAINING PROTEIN CBSX3, MITOCHONDRIAL"/>
    <property type="match status" value="1"/>
</dbReference>
<dbReference type="Gene3D" id="3.10.580.10">
    <property type="entry name" value="CBS-domain"/>
    <property type="match status" value="1"/>
</dbReference>
<dbReference type="SMART" id="SM00116">
    <property type="entry name" value="CBS"/>
    <property type="match status" value="1"/>
</dbReference>
<dbReference type="PROSITE" id="PS51371">
    <property type="entry name" value="CBS"/>
    <property type="match status" value="1"/>
</dbReference>
<dbReference type="RefSeq" id="WP_089332849.1">
    <property type="nucleotide sequence ID" value="NZ_FZNS01000004.1"/>
</dbReference>
<feature type="domain" description="CBS" evidence="4">
    <location>
        <begin position="126"/>
        <end position="183"/>
    </location>
</feature>
<dbReference type="AlphaFoldDB" id="A0A238XZB6"/>
<feature type="region of interest" description="Disordered" evidence="3">
    <location>
        <begin position="76"/>
        <end position="103"/>
    </location>
</feature>
<name>A0A238XZB6_9BACT</name>
<dbReference type="Pfam" id="PF00571">
    <property type="entry name" value="CBS"/>
    <property type="match status" value="1"/>
</dbReference>
<keyword evidence="6" id="KW-1185">Reference proteome</keyword>
<feature type="compositionally biased region" description="Acidic residues" evidence="3">
    <location>
        <begin position="91"/>
        <end position="101"/>
    </location>
</feature>
<evidence type="ECO:0000256" key="1">
    <source>
        <dbReference type="ARBA" id="ARBA00023122"/>
    </source>
</evidence>
<evidence type="ECO:0000259" key="4">
    <source>
        <dbReference type="PROSITE" id="PS51371"/>
    </source>
</evidence>
<keyword evidence="1 2" id="KW-0129">CBS domain</keyword>
<evidence type="ECO:0000313" key="5">
    <source>
        <dbReference type="EMBL" id="SNR63871.1"/>
    </source>
</evidence>